<evidence type="ECO:0000256" key="3">
    <source>
        <dbReference type="ARBA" id="ARBA00023295"/>
    </source>
</evidence>
<dbReference type="Pfam" id="PF02837">
    <property type="entry name" value="Glyco_hydro_2_N"/>
    <property type="match status" value="1"/>
</dbReference>
<dbReference type="OrthoDB" id="20872at2759"/>
<name>A0A136JFY4_9PEZI</name>
<evidence type="ECO:0000259" key="5">
    <source>
        <dbReference type="Pfam" id="PF02836"/>
    </source>
</evidence>
<dbReference type="Gene3D" id="2.60.120.260">
    <property type="entry name" value="Galactose-binding domain-like"/>
    <property type="match status" value="1"/>
</dbReference>
<feature type="domain" description="Glycoside hydrolase family 2 immunoglobulin-like beta-sandwich" evidence="4">
    <location>
        <begin position="303"/>
        <end position="343"/>
    </location>
</feature>
<organism evidence="7 8">
    <name type="scientific">Microdochium bolleyi</name>
    <dbReference type="NCBI Taxonomy" id="196109"/>
    <lineage>
        <taxon>Eukaryota</taxon>
        <taxon>Fungi</taxon>
        <taxon>Dikarya</taxon>
        <taxon>Ascomycota</taxon>
        <taxon>Pezizomycotina</taxon>
        <taxon>Sordariomycetes</taxon>
        <taxon>Xylariomycetidae</taxon>
        <taxon>Xylariales</taxon>
        <taxon>Microdochiaceae</taxon>
        <taxon>Microdochium</taxon>
    </lineage>
</organism>
<dbReference type="STRING" id="196109.A0A136JFY4"/>
<dbReference type="GO" id="GO:0004553">
    <property type="term" value="F:hydrolase activity, hydrolyzing O-glycosyl compounds"/>
    <property type="evidence" value="ECO:0007669"/>
    <property type="project" value="InterPro"/>
</dbReference>
<dbReference type="InterPro" id="IPR006103">
    <property type="entry name" value="Glyco_hydro_2_cat"/>
</dbReference>
<evidence type="ECO:0000313" key="7">
    <source>
        <dbReference type="EMBL" id="KXJ96018.1"/>
    </source>
</evidence>
<dbReference type="PANTHER" id="PTHR42732">
    <property type="entry name" value="BETA-GALACTOSIDASE"/>
    <property type="match status" value="1"/>
</dbReference>
<dbReference type="InterPro" id="IPR006102">
    <property type="entry name" value="Ig-like_GH2"/>
</dbReference>
<evidence type="ECO:0000313" key="8">
    <source>
        <dbReference type="Proteomes" id="UP000070501"/>
    </source>
</evidence>
<dbReference type="PANTHER" id="PTHR42732:SF4">
    <property type="entry name" value="BETA-MANNOSIDASE"/>
    <property type="match status" value="1"/>
</dbReference>
<dbReference type="GO" id="GO:0005975">
    <property type="term" value="P:carbohydrate metabolic process"/>
    <property type="evidence" value="ECO:0007669"/>
    <property type="project" value="InterPro"/>
</dbReference>
<accession>A0A136JFY4</accession>
<dbReference type="Proteomes" id="UP000070501">
    <property type="component" value="Unassembled WGS sequence"/>
</dbReference>
<proteinExistence type="inferred from homology"/>
<dbReference type="AlphaFoldDB" id="A0A136JFY4"/>
<dbReference type="InterPro" id="IPR036156">
    <property type="entry name" value="Beta-gal/glucu_dom_sf"/>
</dbReference>
<gene>
    <name evidence="7" type="ORF">Micbo1qcDRAFT_217775</name>
</gene>
<dbReference type="Gene3D" id="2.60.40.10">
    <property type="entry name" value="Immunoglobulins"/>
    <property type="match status" value="1"/>
</dbReference>
<dbReference type="SUPFAM" id="SSF51445">
    <property type="entry name" value="(Trans)glycosidases"/>
    <property type="match status" value="1"/>
</dbReference>
<reference evidence="8" key="1">
    <citation type="submission" date="2016-02" db="EMBL/GenBank/DDBJ databases">
        <title>Draft genome sequence of Microdochium bolleyi, a fungal endophyte of beachgrass.</title>
        <authorList>
            <consortium name="DOE Joint Genome Institute"/>
            <person name="David A.S."/>
            <person name="May G."/>
            <person name="Haridas S."/>
            <person name="Lim J."/>
            <person name="Wang M."/>
            <person name="Labutti K."/>
            <person name="Lipzen A."/>
            <person name="Barry K."/>
            <person name="Grigoriev I.V."/>
        </authorList>
    </citation>
    <scope>NUCLEOTIDE SEQUENCE [LARGE SCALE GENOMIC DNA]</scope>
    <source>
        <strain evidence="8">J235TASD1</strain>
    </source>
</reference>
<dbReference type="InterPro" id="IPR008979">
    <property type="entry name" value="Galactose-bd-like_sf"/>
</dbReference>
<evidence type="ECO:0000256" key="2">
    <source>
        <dbReference type="ARBA" id="ARBA00022801"/>
    </source>
</evidence>
<feature type="domain" description="Glycoside hydrolase family 2 catalytic" evidence="5">
    <location>
        <begin position="384"/>
        <end position="512"/>
    </location>
</feature>
<dbReference type="InterPro" id="IPR006104">
    <property type="entry name" value="Glyco_hydro_2_N"/>
</dbReference>
<dbReference type="SUPFAM" id="SSF49303">
    <property type="entry name" value="beta-Galactosidase/glucuronidase domain"/>
    <property type="match status" value="1"/>
</dbReference>
<dbReference type="InParanoid" id="A0A136JFY4"/>
<sequence length="674" mass="75332">MAYQSKDSYPRPDFVRSNHKWAPLNDGWTILYDDDDIGLEKGWHISGVPDSITLSTQHVKKPINVPFAFQTPASGINDNEAHEVFWYERLSFLDPRSQAEIESNQRVILRFGAVDYEMTLWAGGILVGSHRGGHVPIEMDVTDALAAHASLSTPGQGGKEVRLVMRVRDSPHDLAQPRGKQYWAPQPESIFYTPTSGIWQPVWSEVVPPARIGDGSAGTILNATDITGGKLSAKIAVVGRRAGHRYSVEIEGFFQGQSVATRKSDLPSEKDYVRIDVPLSLRDEHKGGLARDITAPEGAWRGNLALWSPAHPHLYDLTIRLYSSPSSNSAILIDEVKTYTGFRHIDYTRGNSTLYLNHAPLFQALVLDQGYWPDSGLTPPTPDSCRRDIELSKAMGFNGCRKHQKVEDPLFLYWADRLGYLVWGEMANAYEFSDTYAAAFDAEWTEAVRRDVNHPCVVAWTPVNESWGYPALKESAEQRNHIRELYYLTKTLDPTRPVNDNCGWEHVCTDLTTFHSYLDHPELKEMCATLEGGILEEKVGRDMFVARITDDSSGERRERDPGAAHRPGAPVLCTEFGGVNIAPAATGDTGEKKERDWGYTTAADPADLLKRLEGLVMAVVDGDHCCGFVYTQLTDIEQEVNGLYSFDRREKIPAAEVKKIIDKATKAYFDRKST</sequence>
<dbReference type="InterPro" id="IPR017853">
    <property type="entry name" value="GH"/>
</dbReference>
<dbReference type="Gene3D" id="3.20.20.80">
    <property type="entry name" value="Glycosidases"/>
    <property type="match status" value="1"/>
</dbReference>
<comment type="similarity">
    <text evidence="1">Belongs to the glycosyl hydrolase 2 family.</text>
</comment>
<protein>
    <submittedName>
        <fullName evidence="7">Glycoside hydrolase family 2 protein</fullName>
    </submittedName>
</protein>
<dbReference type="Pfam" id="PF00703">
    <property type="entry name" value="Glyco_hydro_2"/>
    <property type="match status" value="1"/>
</dbReference>
<dbReference type="InterPro" id="IPR013783">
    <property type="entry name" value="Ig-like_fold"/>
</dbReference>
<dbReference type="EMBL" id="KQ964246">
    <property type="protein sequence ID" value="KXJ96018.1"/>
    <property type="molecule type" value="Genomic_DNA"/>
</dbReference>
<keyword evidence="3" id="KW-0326">Glycosidase</keyword>
<evidence type="ECO:0000256" key="1">
    <source>
        <dbReference type="ARBA" id="ARBA00007401"/>
    </source>
</evidence>
<dbReference type="SUPFAM" id="SSF49785">
    <property type="entry name" value="Galactose-binding domain-like"/>
    <property type="match status" value="1"/>
</dbReference>
<feature type="domain" description="Glycosyl hydrolases family 2 sugar binding" evidence="6">
    <location>
        <begin position="24"/>
        <end position="147"/>
    </location>
</feature>
<dbReference type="Pfam" id="PF02836">
    <property type="entry name" value="Glyco_hydro_2_C"/>
    <property type="match status" value="1"/>
</dbReference>
<keyword evidence="8" id="KW-1185">Reference proteome</keyword>
<evidence type="ECO:0000259" key="4">
    <source>
        <dbReference type="Pfam" id="PF00703"/>
    </source>
</evidence>
<dbReference type="InterPro" id="IPR051913">
    <property type="entry name" value="GH2_Domain-Containing"/>
</dbReference>
<evidence type="ECO:0000259" key="6">
    <source>
        <dbReference type="Pfam" id="PF02837"/>
    </source>
</evidence>
<keyword evidence="2 7" id="KW-0378">Hydrolase</keyword>